<sequence>MRTLYPRARSGPHSIHDARQYAWALLVLGPGAPAPRQRPHRGLLPDVPEFRAPSRPSLLAWLFARFRRSDPAGDPAAEDASDQLGSDWAPAQQKDHERLAA</sequence>
<evidence type="ECO:0000313" key="3">
    <source>
        <dbReference type="Proteomes" id="UP001559025"/>
    </source>
</evidence>
<dbReference type="RefSeq" id="WP_368804103.1">
    <property type="nucleotide sequence ID" value="NZ_JAZHFV010000006.1"/>
</dbReference>
<dbReference type="Proteomes" id="UP001559025">
    <property type="component" value="Unassembled WGS sequence"/>
</dbReference>
<accession>A0ABV3WWT7</accession>
<evidence type="ECO:0000256" key="1">
    <source>
        <dbReference type="SAM" id="MobiDB-lite"/>
    </source>
</evidence>
<name>A0ABV3WWT7_9HYPH</name>
<evidence type="ECO:0000313" key="2">
    <source>
        <dbReference type="EMBL" id="MEX4009139.1"/>
    </source>
</evidence>
<organism evidence="2 3">
    <name type="scientific">Neoaquamicrobium sediminum</name>
    <dbReference type="NCBI Taxonomy" id="1849104"/>
    <lineage>
        <taxon>Bacteria</taxon>
        <taxon>Pseudomonadati</taxon>
        <taxon>Pseudomonadota</taxon>
        <taxon>Alphaproteobacteria</taxon>
        <taxon>Hyphomicrobiales</taxon>
        <taxon>Phyllobacteriaceae</taxon>
        <taxon>Neoaquamicrobium</taxon>
    </lineage>
</organism>
<protein>
    <submittedName>
        <fullName evidence="2">Uncharacterized protein</fullName>
    </submittedName>
</protein>
<comment type="caution">
    <text evidence="2">The sequence shown here is derived from an EMBL/GenBank/DDBJ whole genome shotgun (WGS) entry which is preliminary data.</text>
</comment>
<feature type="region of interest" description="Disordered" evidence="1">
    <location>
        <begin position="71"/>
        <end position="101"/>
    </location>
</feature>
<dbReference type="EMBL" id="JAZHFV010000006">
    <property type="protein sequence ID" value="MEX4009139.1"/>
    <property type="molecule type" value="Genomic_DNA"/>
</dbReference>
<proteinExistence type="predicted"/>
<gene>
    <name evidence="2" type="ORF">V1479_17645</name>
</gene>
<reference evidence="2 3" key="1">
    <citation type="submission" date="2024-01" db="EMBL/GenBank/DDBJ databases">
        <title>New evidence supports the origin of RcGTA from prophage.</title>
        <authorList>
            <person name="Xu Y."/>
            <person name="Liu B."/>
            <person name="Chen F."/>
        </authorList>
    </citation>
    <scope>NUCLEOTIDE SEQUENCE [LARGE SCALE GENOMIC DNA]</scope>
    <source>
        <strain evidence="2 3">CBW1107-2</strain>
    </source>
</reference>
<keyword evidence="3" id="KW-1185">Reference proteome</keyword>